<dbReference type="RefSeq" id="WP_172890569.1">
    <property type="nucleotide sequence ID" value="NZ_BOMJ01000010.1"/>
</dbReference>
<dbReference type="Pfam" id="PF01816">
    <property type="entry name" value="LRV"/>
    <property type="match status" value="1"/>
</dbReference>
<name>A0A1H2A061_9ACTN</name>
<protein>
    <submittedName>
        <fullName evidence="1">Leucine rich repeat variant</fullName>
    </submittedName>
</protein>
<dbReference type="InterPro" id="IPR011989">
    <property type="entry name" value="ARM-like"/>
</dbReference>
<evidence type="ECO:0000313" key="1">
    <source>
        <dbReference type="EMBL" id="SDT39052.1"/>
    </source>
</evidence>
<gene>
    <name evidence="1" type="ORF">SAMN04489716_3580</name>
</gene>
<dbReference type="Gene3D" id="1.25.10.10">
    <property type="entry name" value="Leucine-rich Repeat Variant"/>
    <property type="match status" value="1"/>
</dbReference>
<proteinExistence type="predicted"/>
<dbReference type="Proteomes" id="UP000198688">
    <property type="component" value="Chromosome I"/>
</dbReference>
<accession>A0A1H2A061</accession>
<dbReference type="AlphaFoldDB" id="A0A1H2A061"/>
<evidence type="ECO:0000313" key="2">
    <source>
        <dbReference type="Proteomes" id="UP000198688"/>
    </source>
</evidence>
<sequence length="94" mass="9460">MPAADPSRTVRVAVAARPGAPHAAVRTLATDPAWQVREAISQNAGVTPEILIGSEAGAEQFDSGAGQVAECGRAAGGGHAEGFRWAADQGALAR</sequence>
<keyword evidence="2" id="KW-1185">Reference proteome</keyword>
<organism evidence="1 2">
    <name type="scientific">Actinoplanes derwentensis</name>
    <dbReference type="NCBI Taxonomy" id="113562"/>
    <lineage>
        <taxon>Bacteria</taxon>
        <taxon>Bacillati</taxon>
        <taxon>Actinomycetota</taxon>
        <taxon>Actinomycetes</taxon>
        <taxon>Micromonosporales</taxon>
        <taxon>Micromonosporaceae</taxon>
        <taxon>Actinoplanes</taxon>
    </lineage>
</organism>
<dbReference type="EMBL" id="LT629758">
    <property type="protein sequence ID" value="SDT39052.1"/>
    <property type="molecule type" value="Genomic_DNA"/>
</dbReference>
<dbReference type="InterPro" id="IPR004830">
    <property type="entry name" value="LRR_variant"/>
</dbReference>
<reference evidence="1 2" key="1">
    <citation type="submission" date="2016-10" db="EMBL/GenBank/DDBJ databases">
        <authorList>
            <person name="de Groot N.N."/>
        </authorList>
    </citation>
    <scope>NUCLEOTIDE SEQUENCE [LARGE SCALE GENOMIC DNA]</scope>
    <source>
        <strain evidence="1 2">DSM 43941</strain>
    </source>
</reference>